<reference evidence="5" key="4">
    <citation type="submission" date="2019-03" db="UniProtKB">
        <authorList>
            <consortium name="EnsemblPlants"/>
        </authorList>
    </citation>
    <scope>IDENTIFICATION</scope>
</reference>
<sequence>MVAGNGILAVVIVLFVLPPARPLEDSICDAGSSSSSSFEANLNLLAAALPSNASSAPAGFATLSAGPAYAMALCRGDANASSCAACVAVAFRAAGERCLNTTGVTMYEDDCVLRFANRQFLDFLKAEQWQVGELRYREFHSSIFLVLDRVGSSSGHKSTMSSFEFGLQVEP</sequence>
<keyword evidence="6" id="KW-1185">Reference proteome</keyword>
<accession>A0A453T8L2</accession>
<reference evidence="5" key="5">
    <citation type="journal article" date="2021" name="G3 (Bethesda)">
        <title>Aegilops tauschii genome assembly Aet v5.0 features greater sequence contiguity and improved annotation.</title>
        <authorList>
            <person name="Wang L."/>
            <person name="Zhu T."/>
            <person name="Rodriguez J.C."/>
            <person name="Deal K.R."/>
            <person name="Dubcovsky J."/>
            <person name="McGuire P.E."/>
            <person name="Lux T."/>
            <person name="Spannagl M."/>
            <person name="Mayer K.F.X."/>
            <person name="Baldrich P."/>
            <person name="Meyers B.C."/>
            <person name="Huo N."/>
            <person name="Gu Y.Q."/>
            <person name="Zhou H."/>
            <person name="Devos K.M."/>
            <person name="Bennetzen J.L."/>
            <person name="Unver T."/>
            <person name="Budak H."/>
            <person name="Gulick P.J."/>
            <person name="Galiba G."/>
            <person name="Kalapos B."/>
            <person name="Nelson D.R."/>
            <person name="Li P."/>
            <person name="You F.M."/>
            <person name="Luo M.C."/>
            <person name="Dvorak J."/>
        </authorList>
    </citation>
    <scope>NUCLEOTIDE SEQUENCE [LARGE SCALE GENOMIC DNA]</scope>
    <source>
        <strain evidence="5">cv. AL8/78</strain>
    </source>
</reference>
<reference evidence="6" key="1">
    <citation type="journal article" date="2014" name="Science">
        <title>Ancient hybridizations among the ancestral genomes of bread wheat.</title>
        <authorList>
            <consortium name="International Wheat Genome Sequencing Consortium,"/>
            <person name="Marcussen T."/>
            <person name="Sandve S.R."/>
            <person name="Heier L."/>
            <person name="Spannagl M."/>
            <person name="Pfeifer M."/>
            <person name="Jakobsen K.S."/>
            <person name="Wulff B.B."/>
            <person name="Steuernagel B."/>
            <person name="Mayer K.F."/>
            <person name="Olsen O.A."/>
        </authorList>
    </citation>
    <scope>NUCLEOTIDE SEQUENCE [LARGE SCALE GENOMIC DNA]</scope>
    <source>
        <strain evidence="6">cv. AL8/78</strain>
    </source>
</reference>
<dbReference type="Gene3D" id="3.30.430.20">
    <property type="entry name" value="Gnk2 domain, C-X8-C-X2-C motif"/>
    <property type="match status" value="1"/>
</dbReference>
<dbReference type="PANTHER" id="PTHR32099:SF9">
    <property type="entry name" value="OS07G0538300 PROTEIN"/>
    <property type="match status" value="1"/>
</dbReference>
<name>A0A453T8L2_AEGTS</name>
<evidence type="ECO:0000313" key="6">
    <source>
        <dbReference type="Proteomes" id="UP000015105"/>
    </source>
</evidence>
<protein>
    <recommendedName>
        <fullName evidence="4">Gnk2-homologous domain-containing protein</fullName>
    </recommendedName>
</protein>
<evidence type="ECO:0000256" key="2">
    <source>
        <dbReference type="ARBA" id="ARBA00022737"/>
    </source>
</evidence>
<organism evidence="5 6">
    <name type="scientific">Aegilops tauschii subsp. strangulata</name>
    <name type="common">Goatgrass</name>
    <dbReference type="NCBI Taxonomy" id="200361"/>
    <lineage>
        <taxon>Eukaryota</taxon>
        <taxon>Viridiplantae</taxon>
        <taxon>Streptophyta</taxon>
        <taxon>Embryophyta</taxon>
        <taxon>Tracheophyta</taxon>
        <taxon>Spermatophyta</taxon>
        <taxon>Magnoliopsida</taxon>
        <taxon>Liliopsida</taxon>
        <taxon>Poales</taxon>
        <taxon>Poaceae</taxon>
        <taxon>BOP clade</taxon>
        <taxon>Pooideae</taxon>
        <taxon>Triticodae</taxon>
        <taxon>Triticeae</taxon>
        <taxon>Triticinae</taxon>
        <taxon>Aegilops</taxon>
    </lineage>
</organism>
<keyword evidence="2" id="KW-0677">Repeat</keyword>
<dbReference type="Gramene" id="AET7Gv21289200.3">
    <property type="protein sequence ID" value="AET7Gv21289200.3"/>
    <property type="gene ID" value="AET7Gv21289200"/>
</dbReference>
<dbReference type="AlphaFoldDB" id="A0A453T8L2"/>
<feature type="chain" id="PRO_5019124873" description="Gnk2-homologous domain-containing protein" evidence="3">
    <location>
        <begin position="23"/>
        <end position="171"/>
    </location>
</feature>
<evidence type="ECO:0000313" key="5">
    <source>
        <dbReference type="EnsemblPlants" id="AET7Gv21289200.3"/>
    </source>
</evidence>
<dbReference type="InterPro" id="IPR002902">
    <property type="entry name" value="GNK2"/>
</dbReference>
<evidence type="ECO:0000256" key="3">
    <source>
        <dbReference type="SAM" id="SignalP"/>
    </source>
</evidence>
<dbReference type="EnsemblPlants" id="AET7Gv21289200.3">
    <property type="protein sequence ID" value="AET7Gv21289200.3"/>
    <property type="gene ID" value="AET7Gv21289200"/>
</dbReference>
<dbReference type="InterPro" id="IPR038408">
    <property type="entry name" value="GNK2_sf"/>
</dbReference>
<reference evidence="6" key="2">
    <citation type="journal article" date="2017" name="Nat. Plants">
        <title>The Aegilops tauschii genome reveals multiple impacts of transposons.</title>
        <authorList>
            <person name="Zhao G."/>
            <person name="Zou C."/>
            <person name="Li K."/>
            <person name="Wang K."/>
            <person name="Li T."/>
            <person name="Gao L."/>
            <person name="Zhang X."/>
            <person name="Wang H."/>
            <person name="Yang Z."/>
            <person name="Liu X."/>
            <person name="Jiang W."/>
            <person name="Mao L."/>
            <person name="Kong X."/>
            <person name="Jiao Y."/>
            <person name="Jia J."/>
        </authorList>
    </citation>
    <scope>NUCLEOTIDE SEQUENCE [LARGE SCALE GENOMIC DNA]</scope>
    <source>
        <strain evidence="6">cv. AL8/78</strain>
    </source>
</reference>
<proteinExistence type="predicted"/>
<evidence type="ECO:0000256" key="1">
    <source>
        <dbReference type="ARBA" id="ARBA00022729"/>
    </source>
</evidence>
<dbReference type="Pfam" id="PF01657">
    <property type="entry name" value="Stress-antifung"/>
    <property type="match status" value="1"/>
</dbReference>
<dbReference type="PANTHER" id="PTHR32099">
    <property type="entry name" value="CYSTEINE-RICH REPEAT SECRETORY PROTEIN"/>
    <property type="match status" value="1"/>
</dbReference>
<feature type="signal peptide" evidence="3">
    <location>
        <begin position="1"/>
        <end position="22"/>
    </location>
</feature>
<reference evidence="5" key="3">
    <citation type="journal article" date="2017" name="Nature">
        <title>Genome sequence of the progenitor of the wheat D genome Aegilops tauschii.</title>
        <authorList>
            <person name="Luo M.C."/>
            <person name="Gu Y.Q."/>
            <person name="Puiu D."/>
            <person name="Wang H."/>
            <person name="Twardziok S.O."/>
            <person name="Deal K.R."/>
            <person name="Huo N."/>
            <person name="Zhu T."/>
            <person name="Wang L."/>
            <person name="Wang Y."/>
            <person name="McGuire P.E."/>
            <person name="Liu S."/>
            <person name="Long H."/>
            <person name="Ramasamy R.K."/>
            <person name="Rodriguez J.C."/>
            <person name="Van S.L."/>
            <person name="Yuan L."/>
            <person name="Wang Z."/>
            <person name="Xia Z."/>
            <person name="Xiao L."/>
            <person name="Anderson O.D."/>
            <person name="Ouyang S."/>
            <person name="Liang Y."/>
            <person name="Zimin A.V."/>
            <person name="Pertea G."/>
            <person name="Qi P."/>
            <person name="Bennetzen J.L."/>
            <person name="Dai X."/>
            <person name="Dawson M.W."/>
            <person name="Muller H.G."/>
            <person name="Kugler K."/>
            <person name="Rivarola-Duarte L."/>
            <person name="Spannagl M."/>
            <person name="Mayer K.F.X."/>
            <person name="Lu F.H."/>
            <person name="Bevan M.W."/>
            <person name="Leroy P."/>
            <person name="Li P."/>
            <person name="You F.M."/>
            <person name="Sun Q."/>
            <person name="Liu Z."/>
            <person name="Lyons E."/>
            <person name="Wicker T."/>
            <person name="Salzberg S.L."/>
            <person name="Devos K.M."/>
            <person name="Dvorak J."/>
        </authorList>
    </citation>
    <scope>NUCLEOTIDE SEQUENCE [LARGE SCALE GENOMIC DNA]</scope>
    <source>
        <strain evidence="5">cv. AL8/78</strain>
    </source>
</reference>
<feature type="domain" description="Gnk2-homologous" evidence="4">
    <location>
        <begin position="20"/>
        <end position="120"/>
    </location>
</feature>
<dbReference type="Proteomes" id="UP000015105">
    <property type="component" value="Chromosome 7D"/>
</dbReference>
<evidence type="ECO:0000259" key="4">
    <source>
        <dbReference type="PROSITE" id="PS51473"/>
    </source>
</evidence>
<keyword evidence="1 3" id="KW-0732">Signal</keyword>
<dbReference type="PROSITE" id="PS51473">
    <property type="entry name" value="GNK2"/>
    <property type="match status" value="1"/>
</dbReference>
<dbReference type="CDD" id="cd23509">
    <property type="entry name" value="Gnk2-like"/>
    <property type="match status" value="1"/>
</dbReference>